<gene>
    <name evidence="1" type="ORF">GCM10011328_20450</name>
</gene>
<protein>
    <submittedName>
        <fullName evidence="1">Uncharacterized protein</fullName>
    </submittedName>
</protein>
<evidence type="ECO:0000313" key="2">
    <source>
        <dbReference type="Proteomes" id="UP000627464"/>
    </source>
</evidence>
<proteinExistence type="predicted"/>
<evidence type="ECO:0000313" key="1">
    <source>
        <dbReference type="EMBL" id="GGA45202.1"/>
    </source>
</evidence>
<name>A0ABQ1GJL7_9GAMM</name>
<comment type="caution">
    <text evidence="1">The sequence shown here is derived from an EMBL/GenBank/DDBJ whole genome shotgun (WGS) entry which is preliminary data.</text>
</comment>
<keyword evidence="2" id="KW-1185">Reference proteome</keyword>
<dbReference type="EMBL" id="BMFZ01000004">
    <property type="protein sequence ID" value="GGA45202.1"/>
    <property type="molecule type" value="Genomic_DNA"/>
</dbReference>
<dbReference type="Proteomes" id="UP000627464">
    <property type="component" value="Unassembled WGS sequence"/>
</dbReference>
<sequence length="56" mass="6280">MPDCARDAGSVVPSMFTVRVILMRDGYFDGDAKWDNVKLFLETEEKPNTCLTLAIV</sequence>
<accession>A0ABQ1GJL7</accession>
<reference evidence="2" key="1">
    <citation type="journal article" date="2019" name="Int. J. Syst. Evol. Microbiol.">
        <title>The Global Catalogue of Microorganisms (GCM) 10K type strain sequencing project: providing services to taxonomists for standard genome sequencing and annotation.</title>
        <authorList>
            <consortium name="The Broad Institute Genomics Platform"/>
            <consortium name="The Broad Institute Genome Sequencing Center for Infectious Disease"/>
            <person name="Wu L."/>
            <person name="Ma J."/>
        </authorList>
    </citation>
    <scope>NUCLEOTIDE SEQUENCE [LARGE SCALE GENOMIC DNA]</scope>
    <source>
        <strain evidence="2">CGMCC 1.12806</strain>
    </source>
</reference>
<organism evidence="1 2">
    <name type="scientific">Hafnia psychrotolerans</name>
    <dbReference type="NCBI Taxonomy" id="1477018"/>
    <lineage>
        <taxon>Bacteria</taxon>
        <taxon>Pseudomonadati</taxon>
        <taxon>Pseudomonadota</taxon>
        <taxon>Gammaproteobacteria</taxon>
        <taxon>Enterobacterales</taxon>
        <taxon>Hafniaceae</taxon>
        <taxon>Hafnia</taxon>
    </lineage>
</organism>